<dbReference type="VEuPathDB" id="FungiDB:H257_11515"/>
<dbReference type="PANTHER" id="PTHR21646:SF16">
    <property type="entry name" value="U4_U6.U5 TRI-SNRNP-ASSOCIATED PROTEIN 2"/>
    <property type="match status" value="1"/>
</dbReference>
<organism evidence="3 4">
    <name type="scientific">Aphanomyces astaci</name>
    <name type="common">Crayfish plague agent</name>
    <dbReference type="NCBI Taxonomy" id="112090"/>
    <lineage>
        <taxon>Eukaryota</taxon>
        <taxon>Sar</taxon>
        <taxon>Stramenopiles</taxon>
        <taxon>Oomycota</taxon>
        <taxon>Saprolegniomycetes</taxon>
        <taxon>Saprolegniales</taxon>
        <taxon>Verrucalvaceae</taxon>
        <taxon>Aphanomyces</taxon>
    </lineage>
</organism>
<dbReference type="InterPro" id="IPR050185">
    <property type="entry name" value="Ub_carboxyl-term_hydrolase"/>
</dbReference>
<dbReference type="InterPro" id="IPR001394">
    <property type="entry name" value="Peptidase_C19_UCH"/>
</dbReference>
<dbReference type="Pfam" id="PF00443">
    <property type="entry name" value="UCH"/>
    <property type="match status" value="1"/>
</dbReference>
<dbReference type="SUPFAM" id="SSF54001">
    <property type="entry name" value="Cysteine proteinases"/>
    <property type="match status" value="1"/>
</dbReference>
<evidence type="ECO:0000313" key="3">
    <source>
        <dbReference type="EMBL" id="RHY93386.1"/>
    </source>
</evidence>
<dbReference type="VEuPathDB" id="FungiDB:H257_08404"/>
<dbReference type="PROSITE" id="PS50235">
    <property type="entry name" value="USP_3"/>
    <property type="match status" value="1"/>
</dbReference>
<comment type="caution">
    <text evidence="3">The sequence shown here is derived from an EMBL/GenBank/DDBJ whole genome shotgun (WGS) entry which is preliminary data.</text>
</comment>
<gene>
    <name evidence="3" type="ORF">DYB35_009154</name>
</gene>
<accession>A0A3R6X7I7</accession>
<evidence type="ECO:0000259" key="2">
    <source>
        <dbReference type="PROSITE" id="PS50235"/>
    </source>
</evidence>
<reference evidence="3 4" key="1">
    <citation type="submission" date="2018-08" db="EMBL/GenBank/DDBJ databases">
        <title>Aphanomyces genome sequencing and annotation.</title>
        <authorList>
            <person name="Minardi D."/>
            <person name="Oidtmann B."/>
            <person name="Van Der Giezen M."/>
            <person name="Studholme D.J."/>
        </authorList>
    </citation>
    <scope>NUCLEOTIDE SEQUENCE [LARGE SCALE GENOMIC DNA]</scope>
    <source>
        <strain evidence="3 4">Sv</strain>
    </source>
</reference>
<name>A0A3R6X7I7_APHAT</name>
<evidence type="ECO:0000313" key="4">
    <source>
        <dbReference type="Proteomes" id="UP000285712"/>
    </source>
</evidence>
<dbReference type="AlphaFoldDB" id="A0A3R6X7I7"/>
<dbReference type="InterPro" id="IPR028889">
    <property type="entry name" value="USP"/>
</dbReference>
<feature type="domain" description="USP" evidence="2">
    <location>
        <begin position="558"/>
        <end position="733"/>
    </location>
</feature>
<dbReference type="GO" id="GO:0016579">
    <property type="term" value="P:protein deubiquitination"/>
    <property type="evidence" value="ECO:0007669"/>
    <property type="project" value="InterPro"/>
</dbReference>
<dbReference type="PANTHER" id="PTHR21646">
    <property type="entry name" value="UBIQUITIN CARBOXYL-TERMINAL HYDROLASE"/>
    <property type="match status" value="1"/>
</dbReference>
<dbReference type="Gene3D" id="3.90.70.10">
    <property type="entry name" value="Cysteine proteinases"/>
    <property type="match status" value="1"/>
</dbReference>
<sequence length="736" mass="81542">MSSGAPLQVDTNEHPSPHDPSSIGDVDMQTPTIEASASPVALSALVHQTVEMLSGGTKVQGTSTHPDFRKLTPDDATVVLSESAQDVLREAESWLSSCTVQSRQWIIYEAKLRPDVSTSALHDLVSTILLTHGFQLDTASSDDPSPLSSGLYRRMIESSTAFQSPAHDLVYARIGVSSSKLRVLRIFVGVVGGTGVPFLSTSSSATIDAQLHRTADAIFTHVQAAILDVGYSPVHKCSTNFIVPLDDSTSVALDDDYVKDVTVAFDMEMKATLRQLSLPLEEYAHAHEVATAHLLSLMEPLYLQFHLEKPQPPRPSDAIRRPPQATLAKEELLVCGSPTTAKIVAAMSRDGESRGRRVTQLVHALWEAQSTRVKTIVDAKVREKQAQIGRRVEYTKHLRHMAIHTIVQSYDMMLMAFTSPIYAHIRRLPRSAAKAAWEGAVLYEGAGLWGKLPVKFYVTFEYMLLTSYYDNFLPMLIGGEMKLPSRVVIKTGVFMFASFKDIAFDTIVRVTKPHVLGISVISLHTQNDHQHAEVQLTLASDVDRVFELLYQHVLHGATRQHKQYSIDSLPPYLIFHIHRFTKNNFFTEKNPTIVNFPVKNLELKEYVASRVPTAAEVDAMTTTELKALLSHCGGTSAGIVDKADLVAHVHKHVAKASQTKYNLIANICHDSPVTIGKETTAVNMDPLADGTYRVHVQNRSTDQWYEVQDLHVQETMPQLIGISESYVLIYERKDGP</sequence>
<dbReference type="InterPro" id="IPR038765">
    <property type="entry name" value="Papain-like_cys_pep_sf"/>
</dbReference>
<evidence type="ECO:0000256" key="1">
    <source>
        <dbReference type="SAM" id="MobiDB-lite"/>
    </source>
</evidence>
<dbReference type="GO" id="GO:0004843">
    <property type="term" value="F:cysteine-type deubiquitinase activity"/>
    <property type="evidence" value="ECO:0007669"/>
    <property type="project" value="InterPro"/>
</dbReference>
<dbReference type="EMBL" id="QUTG01003066">
    <property type="protein sequence ID" value="RHY93386.1"/>
    <property type="molecule type" value="Genomic_DNA"/>
</dbReference>
<feature type="region of interest" description="Disordered" evidence="1">
    <location>
        <begin position="1"/>
        <end position="27"/>
    </location>
</feature>
<proteinExistence type="predicted"/>
<protein>
    <recommendedName>
        <fullName evidence="2">USP domain-containing protein</fullName>
    </recommendedName>
</protein>
<dbReference type="Proteomes" id="UP000285712">
    <property type="component" value="Unassembled WGS sequence"/>
</dbReference>